<feature type="region of interest" description="Disordered" evidence="1">
    <location>
        <begin position="1"/>
        <end position="36"/>
    </location>
</feature>
<gene>
    <name evidence="2" type="ORF">CDL12_28589</name>
</gene>
<dbReference type="SMART" id="SM00614">
    <property type="entry name" value="ZnF_BED"/>
    <property type="match status" value="1"/>
</dbReference>
<proteinExistence type="predicted"/>
<organism evidence="2 3">
    <name type="scientific">Handroanthus impetiginosus</name>
    <dbReference type="NCBI Taxonomy" id="429701"/>
    <lineage>
        <taxon>Eukaryota</taxon>
        <taxon>Viridiplantae</taxon>
        <taxon>Streptophyta</taxon>
        <taxon>Embryophyta</taxon>
        <taxon>Tracheophyta</taxon>
        <taxon>Spermatophyta</taxon>
        <taxon>Magnoliopsida</taxon>
        <taxon>eudicotyledons</taxon>
        <taxon>Gunneridae</taxon>
        <taxon>Pentapetalae</taxon>
        <taxon>asterids</taxon>
        <taxon>lamiids</taxon>
        <taxon>Lamiales</taxon>
        <taxon>Bignoniaceae</taxon>
        <taxon>Crescentiina</taxon>
        <taxon>Tabebuia alliance</taxon>
        <taxon>Handroanthus</taxon>
    </lineage>
</organism>
<evidence type="ECO:0000313" key="3">
    <source>
        <dbReference type="Proteomes" id="UP000231279"/>
    </source>
</evidence>
<keyword evidence="3" id="KW-1185">Reference proteome</keyword>
<dbReference type="EMBL" id="NKXS01007971">
    <property type="protein sequence ID" value="PIM98922.1"/>
    <property type="molecule type" value="Genomic_DNA"/>
</dbReference>
<feature type="compositionally biased region" description="Basic and acidic residues" evidence="1">
    <location>
        <begin position="1"/>
        <end position="10"/>
    </location>
</feature>
<evidence type="ECO:0000313" key="2">
    <source>
        <dbReference type="EMBL" id="PIM98922.1"/>
    </source>
</evidence>
<name>A0A2G9G0U3_9LAMI</name>
<feature type="compositionally biased region" description="Acidic residues" evidence="1">
    <location>
        <begin position="11"/>
        <end position="28"/>
    </location>
</feature>
<comment type="caution">
    <text evidence="2">The sequence shown here is derived from an EMBL/GenBank/DDBJ whole genome shotgun (WGS) entry which is preliminary data.</text>
</comment>
<sequence>MDADLKKNDVDFEENEDEHATEVNENEIESDHNPYKRKYDSRLPHWAHFKKVNFIDKKGVQQVMSVCNYCRAEIMATPKKHLTNGFRNHHMSCKKKPHEVEIEQRWLHI</sequence>
<evidence type="ECO:0008006" key="4">
    <source>
        <dbReference type="Google" id="ProtNLM"/>
    </source>
</evidence>
<dbReference type="Proteomes" id="UP000231279">
    <property type="component" value="Unassembled WGS sequence"/>
</dbReference>
<reference evidence="3" key="1">
    <citation type="journal article" date="2018" name="Gigascience">
        <title>Genome assembly of the Pink Ipe (Handroanthus impetiginosus, Bignoniaceae), a highly valued, ecologically keystone Neotropical timber forest tree.</title>
        <authorList>
            <person name="Silva-Junior O.B."/>
            <person name="Grattapaglia D."/>
            <person name="Novaes E."/>
            <person name="Collevatti R.G."/>
        </authorList>
    </citation>
    <scope>NUCLEOTIDE SEQUENCE [LARGE SCALE GENOMIC DNA]</scope>
    <source>
        <strain evidence="3">cv. UFG-1</strain>
    </source>
</reference>
<protein>
    <recommendedName>
        <fullName evidence="4">BED-type domain-containing protein</fullName>
    </recommendedName>
</protein>
<dbReference type="AlphaFoldDB" id="A0A2G9G0U3"/>
<evidence type="ECO:0000256" key="1">
    <source>
        <dbReference type="SAM" id="MobiDB-lite"/>
    </source>
</evidence>
<accession>A0A2G9G0U3</accession>